<protein>
    <recommendedName>
        <fullName evidence="5">Beta-glucosidase</fullName>
    </recommendedName>
</protein>
<dbReference type="InterPro" id="IPR024462">
    <property type="entry name" value="GH116_N"/>
</dbReference>
<accession>A0ABS5C7P7</accession>
<dbReference type="Pfam" id="PF04685">
    <property type="entry name" value="DUF608"/>
    <property type="match status" value="1"/>
</dbReference>
<proteinExistence type="predicted"/>
<dbReference type="RefSeq" id="WP_210655769.1">
    <property type="nucleotide sequence ID" value="NZ_JAGKSP010000001.1"/>
</dbReference>
<reference evidence="3 4" key="1">
    <citation type="submission" date="2021-04" db="EMBL/GenBank/DDBJ databases">
        <title>Paenibacillus sp. DLE-14 whole genome sequence.</title>
        <authorList>
            <person name="Ham Y.J."/>
        </authorList>
    </citation>
    <scope>NUCLEOTIDE SEQUENCE [LARGE SCALE GENOMIC DNA]</scope>
    <source>
        <strain evidence="3 4">DLE-14</strain>
    </source>
</reference>
<feature type="domain" description="Glycosyl-hydrolase family 116 N-terminal" evidence="2">
    <location>
        <begin position="16"/>
        <end position="334"/>
    </location>
</feature>
<dbReference type="EMBL" id="JAGKSP010000001">
    <property type="protein sequence ID" value="MBP3961975.1"/>
    <property type="molecule type" value="Genomic_DNA"/>
</dbReference>
<dbReference type="PANTHER" id="PTHR12654:SF0">
    <property type="entry name" value="NON-LYSOSOMAL GLUCOSYLCERAMIDASE"/>
    <property type="match status" value="1"/>
</dbReference>
<feature type="domain" description="Glycosyl-hydrolase family 116 catalytic region" evidence="1">
    <location>
        <begin position="451"/>
        <end position="754"/>
    </location>
</feature>
<dbReference type="PANTHER" id="PTHR12654">
    <property type="entry name" value="BILE ACID BETA-GLUCOSIDASE-RELATED"/>
    <property type="match status" value="1"/>
</dbReference>
<sequence length="880" mass="99145">MNSFVYEDERLNAISFPIGGIGTGCIGLAGNGRLLDWEILNRPNKRSMNALSHFAIKAEDGERVLDARILQGELSPPYMGEPVRGGALHSGYGFGPHAGTLGGMPHFEKTVFTGTFPMADIEFQDPAFPGQVRMSAYNPFIPSNEDDSSLPAAFFTITVSNTTEQALTYTVNLSSANMMKTSPSLHRYVNDKGLRRIHMATQTEKHDNPEYGELTLATDQAEGSYQLYWYRGGWCDSLEMFWRDFTAFGPFNNREYEPDEKFRNQDMASLAASIHVPAGESRSVRFMLAWSSPFMFNHWNPEKDGKRTIWKNHYAVRFEDSLASSAYAFAEWDRLERETRLFRDALYGSTLPQAVMDAVAANLSVLKSPTCLRLEDGSFYGFEGCIEDVGCCEGSCTHVWNYAYALPYLFPQLERSMRDLDFIYNRREDGRMQFRLMLPVGRERSNFHACADGQFGGIIKLYRDWKISGDDEWLRGHWEAAKTMISFAWSDSNEDKWDANQDGVLEGRQHHTLDMELFGPNSWLNGFYLAALKAGAEIAEYLGEPETAELYRGLFERGKAYTDRELFNGEYYTQQVQLQDLSLLTRYSEGKSQSGVENAYWNAEAGEIKYQIGEGCSIDQVVAQWHANLCGLGEIFDAAQTRTALESLYRYNFKSEMRKEANPWRLYSLGDEGGLLICTWPEGRLKPAVPLTYNSETMTGFEYQAAVHMIQEGLYEEGLSIVEAIRRRYDGNRRNPWNEIECGSNYARSMASYSLLHAYSGFRYHKGQGLLGFEPKVSAGAGTGEVAGLSVENYQAFWALDGAWGTVKLGKDALEINVLYGEFALLQLQLGETLISRVQSAHLGNEELQFERSGGQLSLINGSAVLSPDRSIRVVLSKVD</sequence>
<evidence type="ECO:0000313" key="4">
    <source>
        <dbReference type="Proteomes" id="UP000673394"/>
    </source>
</evidence>
<evidence type="ECO:0000259" key="1">
    <source>
        <dbReference type="Pfam" id="PF04685"/>
    </source>
</evidence>
<dbReference type="InterPro" id="IPR052566">
    <property type="entry name" value="Non-lysos_glucosylceramidase"/>
</dbReference>
<organism evidence="3 4">
    <name type="scientific">Paenibacillus lignilyticus</name>
    <dbReference type="NCBI Taxonomy" id="1172615"/>
    <lineage>
        <taxon>Bacteria</taxon>
        <taxon>Bacillati</taxon>
        <taxon>Bacillota</taxon>
        <taxon>Bacilli</taxon>
        <taxon>Bacillales</taxon>
        <taxon>Paenibacillaceae</taxon>
        <taxon>Paenibacillus</taxon>
    </lineage>
</organism>
<gene>
    <name evidence="3" type="ORF">I8J30_04570</name>
</gene>
<evidence type="ECO:0000259" key="2">
    <source>
        <dbReference type="Pfam" id="PF12215"/>
    </source>
</evidence>
<comment type="caution">
    <text evidence="3">The sequence shown here is derived from an EMBL/GenBank/DDBJ whole genome shotgun (WGS) entry which is preliminary data.</text>
</comment>
<dbReference type="Gene3D" id="1.50.10.10">
    <property type="match status" value="1"/>
</dbReference>
<dbReference type="InterPro" id="IPR012341">
    <property type="entry name" value="6hp_glycosidase-like_sf"/>
</dbReference>
<dbReference type="Pfam" id="PF12215">
    <property type="entry name" value="Glyco_hydr_116N"/>
    <property type="match status" value="1"/>
</dbReference>
<dbReference type="SUPFAM" id="SSF48208">
    <property type="entry name" value="Six-hairpin glycosidases"/>
    <property type="match status" value="1"/>
</dbReference>
<name>A0ABS5C7P7_9BACL</name>
<evidence type="ECO:0008006" key="5">
    <source>
        <dbReference type="Google" id="ProtNLM"/>
    </source>
</evidence>
<dbReference type="Proteomes" id="UP000673394">
    <property type="component" value="Unassembled WGS sequence"/>
</dbReference>
<evidence type="ECO:0000313" key="3">
    <source>
        <dbReference type="EMBL" id="MBP3961975.1"/>
    </source>
</evidence>
<dbReference type="InterPro" id="IPR008928">
    <property type="entry name" value="6-hairpin_glycosidase_sf"/>
</dbReference>
<dbReference type="InterPro" id="IPR006775">
    <property type="entry name" value="GH116_catalytic"/>
</dbReference>
<keyword evidence="4" id="KW-1185">Reference proteome</keyword>